<keyword evidence="7" id="KW-1015">Disulfide bond</keyword>
<evidence type="ECO:0000259" key="12">
    <source>
        <dbReference type="PROSITE" id="PS50835"/>
    </source>
</evidence>
<evidence type="ECO:0000256" key="7">
    <source>
        <dbReference type="ARBA" id="ARBA00023157"/>
    </source>
</evidence>
<dbReference type="GO" id="GO:0005925">
    <property type="term" value="C:focal adhesion"/>
    <property type="evidence" value="ECO:0007669"/>
    <property type="project" value="TreeGrafter"/>
</dbReference>
<gene>
    <name evidence="13" type="ORF">ANANG_G00155670</name>
</gene>
<dbReference type="SUPFAM" id="SSF48726">
    <property type="entry name" value="Immunoglobulin"/>
    <property type="match status" value="1"/>
</dbReference>
<keyword evidence="6 11" id="KW-0472">Membrane</keyword>
<evidence type="ECO:0000256" key="5">
    <source>
        <dbReference type="ARBA" id="ARBA00022989"/>
    </source>
</evidence>
<evidence type="ECO:0000256" key="10">
    <source>
        <dbReference type="SAM" id="MobiDB-lite"/>
    </source>
</evidence>
<dbReference type="GO" id="GO:0009986">
    <property type="term" value="C:cell surface"/>
    <property type="evidence" value="ECO:0007669"/>
    <property type="project" value="TreeGrafter"/>
</dbReference>
<evidence type="ECO:0000256" key="3">
    <source>
        <dbReference type="ARBA" id="ARBA00022692"/>
    </source>
</evidence>
<sequence>MEIRYKDMSLFYNLFIGYALVLLFGTFPATAIDVFTPAEVMVENGTTGVLQCTFKSREVISSGASVSWTFLAEGSSSSPVTIFHYSAGKAYPSVTSQFKERVEWIGDLNKKDASIKLTKMQFSDNGTYACDVKNPPDIEVMPARTQLRVVMKEALPQTNTVVIVGAVIGAIIGLILITVVTYLIIKRQESNHDYEGCTSTESVSSQATRLGKKAESSSEGSRCSSPSAPVQGPVIYAQLDHSGSKNPNSFHKMEPVVYADIRKN</sequence>
<dbReference type="OMA" id="RDYTGCN"/>
<dbReference type="Gene3D" id="2.60.40.10">
    <property type="entry name" value="Immunoglobulins"/>
    <property type="match status" value="1"/>
</dbReference>
<feature type="compositionally biased region" description="Low complexity" evidence="10">
    <location>
        <begin position="217"/>
        <end position="227"/>
    </location>
</feature>
<dbReference type="InterPro" id="IPR003599">
    <property type="entry name" value="Ig_sub"/>
</dbReference>
<dbReference type="Proteomes" id="UP001044222">
    <property type="component" value="Chromosome 8"/>
</dbReference>
<evidence type="ECO:0000256" key="2">
    <source>
        <dbReference type="ARBA" id="ARBA00007180"/>
    </source>
</evidence>
<organism evidence="13 14">
    <name type="scientific">Anguilla anguilla</name>
    <name type="common">European freshwater eel</name>
    <name type="synonym">Muraena anguilla</name>
    <dbReference type="NCBI Taxonomy" id="7936"/>
    <lineage>
        <taxon>Eukaryota</taxon>
        <taxon>Metazoa</taxon>
        <taxon>Chordata</taxon>
        <taxon>Craniata</taxon>
        <taxon>Vertebrata</taxon>
        <taxon>Euteleostomi</taxon>
        <taxon>Actinopterygii</taxon>
        <taxon>Neopterygii</taxon>
        <taxon>Teleostei</taxon>
        <taxon>Anguilliformes</taxon>
        <taxon>Anguillidae</taxon>
        <taxon>Anguilla</taxon>
    </lineage>
</organism>
<keyword evidence="3 11" id="KW-0812">Transmembrane</keyword>
<dbReference type="PANTHER" id="PTHR13869:SF19">
    <property type="entry name" value="MYELIN PROTEIN ZERO-LIKE PROTEIN 1"/>
    <property type="match status" value="1"/>
</dbReference>
<comment type="caution">
    <text evidence="13">The sequence shown here is derived from an EMBL/GenBank/DDBJ whole genome shotgun (WGS) entry which is preliminary data.</text>
</comment>
<keyword evidence="5 11" id="KW-1133">Transmembrane helix</keyword>
<dbReference type="PRINTS" id="PR00213">
    <property type="entry name" value="MYELINP0"/>
</dbReference>
<feature type="compositionally biased region" description="Polar residues" evidence="10">
    <location>
        <begin position="197"/>
        <end position="208"/>
    </location>
</feature>
<dbReference type="OrthoDB" id="8831214at2759"/>
<dbReference type="FunFam" id="2.60.40.10:FF:000193">
    <property type="entry name" value="Myelin protein zero-like 1 like"/>
    <property type="match status" value="1"/>
</dbReference>
<name>A0A9D3M7H1_ANGAN</name>
<dbReference type="InterPro" id="IPR013106">
    <property type="entry name" value="Ig_V-set"/>
</dbReference>
<dbReference type="SMART" id="SM00409">
    <property type="entry name" value="IG"/>
    <property type="match status" value="1"/>
</dbReference>
<dbReference type="Pfam" id="PF07686">
    <property type="entry name" value="V-set"/>
    <property type="match status" value="1"/>
</dbReference>
<proteinExistence type="inferred from homology"/>
<accession>A0A9D3M7H1</accession>
<keyword evidence="8" id="KW-0325">Glycoprotein</keyword>
<dbReference type="EMBL" id="JAFIRN010000008">
    <property type="protein sequence ID" value="KAG5843887.1"/>
    <property type="molecule type" value="Genomic_DNA"/>
</dbReference>
<reference evidence="13" key="1">
    <citation type="submission" date="2021-01" db="EMBL/GenBank/DDBJ databases">
        <title>A chromosome-scale assembly of European eel, Anguilla anguilla.</title>
        <authorList>
            <person name="Henkel C."/>
            <person name="Jong-Raadsen S.A."/>
            <person name="Dufour S."/>
            <person name="Weltzien F.-A."/>
            <person name="Palstra A.P."/>
            <person name="Pelster B."/>
            <person name="Spaink H.P."/>
            <person name="Van Den Thillart G.E."/>
            <person name="Jansen H."/>
            <person name="Zahm M."/>
            <person name="Klopp C."/>
            <person name="Cedric C."/>
            <person name="Louis A."/>
            <person name="Berthelot C."/>
            <person name="Parey E."/>
            <person name="Roest Crollius H."/>
            <person name="Montfort J."/>
            <person name="Robinson-Rechavi M."/>
            <person name="Bucao C."/>
            <person name="Bouchez O."/>
            <person name="Gislard M."/>
            <person name="Lluch J."/>
            <person name="Milhes M."/>
            <person name="Lampietro C."/>
            <person name="Lopez Roques C."/>
            <person name="Donnadieu C."/>
            <person name="Braasch I."/>
            <person name="Desvignes T."/>
            <person name="Postlethwait J."/>
            <person name="Bobe J."/>
            <person name="Guiguen Y."/>
            <person name="Dirks R."/>
        </authorList>
    </citation>
    <scope>NUCLEOTIDE SEQUENCE</scope>
    <source>
        <strain evidence="13">Tag_6206</strain>
        <tissue evidence="13">Liver</tissue>
    </source>
</reference>
<evidence type="ECO:0000313" key="14">
    <source>
        <dbReference type="Proteomes" id="UP001044222"/>
    </source>
</evidence>
<keyword evidence="4" id="KW-0732">Signal</keyword>
<evidence type="ECO:0000256" key="11">
    <source>
        <dbReference type="SAM" id="Phobius"/>
    </source>
</evidence>
<feature type="domain" description="Ig-like" evidence="12">
    <location>
        <begin position="28"/>
        <end position="148"/>
    </location>
</feature>
<protein>
    <recommendedName>
        <fullName evidence="12">Ig-like domain-containing protein</fullName>
    </recommendedName>
</protein>
<feature type="transmembrane region" description="Helical" evidence="11">
    <location>
        <begin position="12"/>
        <end position="32"/>
    </location>
</feature>
<evidence type="ECO:0000256" key="9">
    <source>
        <dbReference type="ARBA" id="ARBA00023319"/>
    </source>
</evidence>
<comment type="similarity">
    <text evidence="2">Belongs to the myelin P0 protein family.</text>
</comment>
<dbReference type="AlphaFoldDB" id="A0A9D3M7H1"/>
<evidence type="ECO:0000313" key="13">
    <source>
        <dbReference type="EMBL" id="KAG5843887.1"/>
    </source>
</evidence>
<comment type="subcellular location">
    <subcellularLocation>
        <location evidence="1">Membrane</location>
        <topology evidence="1">Single-pass type I membrane protein</topology>
    </subcellularLocation>
</comment>
<feature type="transmembrane region" description="Helical" evidence="11">
    <location>
        <begin position="161"/>
        <end position="185"/>
    </location>
</feature>
<dbReference type="PROSITE" id="PS50835">
    <property type="entry name" value="IG_LIKE"/>
    <property type="match status" value="1"/>
</dbReference>
<dbReference type="InterPro" id="IPR000920">
    <property type="entry name" value="Myelin_P0-rel"/>
</dbReference>
<dbReference type="InterPro" id="IPR036179">
    <property type="entry name" value="Ig-like_dom_sf"/>
</dbReference>
<dbReference type="GO" id="GO:0005886">
    <property type="term" value="C:plasma membrane"/>
    <property type="evidence" value="ECO:0007669"/>
    <property type="project" value="TreeGrafter"/>
</dbReference>
<keyword evidence="9" id="KW-0393">Immunoglobulin domain</keyword>
<feature type="region of interest" description="Disordered" evidence="10">
    <location>
        <begin position="194"/>
        <end position="231"/>
    </location>
</feature>
<dbReference type="InterPro" id="IPR007110">
    <property type="entry name" value="Ig-like_dom"/>
</dbReference>
<keyword evidence="14" id="KW-1185">Reference proteome</keyword>
<evidence type="ECO:0000256" key="1">
    <source>
        <dbReference type="ARBA" id="ARBA00004479"/>
    </source>
</evidence>
<evidence type="ECO:0000256" key="6">
    <source>
        <dbReference type="ARBA" id="ARBA00023136"/>
    </source>
</evidence>
<dbReference type="SMART" id="SM00406">
    <property type="entry name" value="IGv"/>
    <property type="match status" value="1"/>
</dbReference>
<evidence type="ECO:0000256" key="4">
    <source>
        <dbReference type="ARBA" id="ARBA00022729"/>
    </source>
</evidence>
<dbReference type="PANTHER" id="PTHR13869">
    <property type="entry name" value="MYELIN P0 RELATED"/>
    <property type="match status" value="1"/>
</dbReference>
<evidence type="ECO:0000256" key="8">
    <source>
        <dbReference type="ARBA" id="ARBA00023180"/>
    </source>
</evidence>
<dbReference type="InterPro" id="IPR013783">
    <property type="entry name" value="Ig-like_fold"/>
</dbReference>